<evidence type="ECO:0000313" key="7">
    <source>
        <dbReference type="Proteomes" id="UP000622797"/>
    </source>
</evidence>
<keyword evidence="3 5" id="KW-1133">Transmembrane helix</keyword>
<dbReference type="InterPro" id="IPR036259">
    <property type="entry name" value="MFS_trans_sf"/>
</dbReference>
<dbReference type="Gene3D" id="1.20.1250.20">
    <property type="entry name" value="MFS general substrate transporter like domains"/>
    <property type="match status" value="1"/>
</dbReference>
<feature type="transmembrane region" description="Helical" evidence="5">
    <location>
        <begin position="109"/>
        <end position="132"/>
    </location>
</feature>
<dbReference type="Pfam" id="PF00083">
    <property type="entry name" value="Sugar_tr"/>
    <property type="match status" value="1"/>
</dbReference>
<evidence type="ECO:0000256" key="2">
    <source>
        <dbReference type="ARBA" id="ARBA00022692"/>
    </source>
</evidence>
<comment type="subcellular location">
    <subcellularLocation>
        <location evidence="1">Membrane</location>
    </subcellularLocation>
</comment>
<keyword evidence="4 5" id="KW-0472">Membrane</keyword>
<reference evidence="6" key="1">
    <citation type="journal article" date="2020" name="BMC Genomics">
        <title>Correction to: Identification and distribution of gene clusters required for synthesis of sphingolipid metabolism inhibitors in diverse species of the filamentous fungus Fusarium.</title>
        <authorList>
            <person name="Kim H.S."/>
            <person name="Lohmar J.M."/>
            <person name="Busman M."/>
            <person name="Brown D.W."/>
            <person name="Naumann T.A."/>
            <person name="Divon H.H."/>
            <person name="Lysoe E."/>
            <person name="Uhlig S."/>
            <person name="Proctor R.H."/>
        </authorList>
    </citation>
    <scope>NUCLEOTIDE SEQUENCE</scope>
    <source>
        <strain evidence="6">NRRL 20472</strain>
    </source>
</reference>
<dbReference type="EMBL" id="JABEXW010000097">
    <property type="protein sequence ID" value="KAF4971314.1"/>
    <property type="molecule type" value="Genomic_DNA"/>
</dbReference>
<sequence>MKTTLSCFLGGPLNTLVLLAEHEKQVAITQGREKWTSVFRGIDDIRTIVALWTIVSQQLTVLVHFSAYGAYVFRQAGVGDPFQVKCILLCNKLVGAVAVVYYAENFGSRFIGCSGTTAMWATSFLVGFLCLAKQGKTVNG</sequence>
<dbReference type="InterPro" id="IPR005828">
    <property type="entry name" value="MFS_sugar_transport-like"/>
</dbReference>
<proteinExistence type="predicted"/>
<evidence type="ECO:0000313" key="6">
    <source>
        <dbReference type="EMBL" id="KAF4971314.1"/>
    </source>
</evidence>
<dbReference type="GO" id="GO:0016020">
    <property type="term" value="C:membrane"/>
    <property type="evidence" value="ECO:0007669"/>
    <property type="project" value="UniProtKB-SubCell"/>
</dbReference>
<dbReference type="Proteomes" id="UP000622797">
    <property type="component" value="Unassembled WGS sequence"/>
</dbReference>
<evidence type="ECO:0000256" key="1">
    <source>
        <dbReference type="ARBA" id="ARBA00004370"/>
    </source>
</evidence>
<evidence type="ECO:0000256" key="4">
    <source>
        <dbReference type="ARBA" id="ARBA00023136"/>
    </source>
</evidence>
<evidence type="ECO:0000256" key="5">
    <source>
        <dbReference type="SAM" id="Phobius"/>
    </source>
</evidence>
<reference evidence="6" key="2">
    <citation type="submission" date="2020-05" db="EMBL/GenBank/DDBJ databases">
        <authorList>
            <person name="Kim H.-S."/>
            <person name="Proctor R.H."/>
            <person name="Brown D.W."/>
        </authorList>
    </citation>
    <scope>NUCLEOTIDE SEQUENCE</scope>
    <source>
        <strain evidence="6">NRRL 20472</strain>
    </source>
</reference>
<feature type="transmembrane region" description="Helical" evidence="5">
    <location>
        <begin position="49"/>
        <end position="72"/>
    </location>
</feature>
<dbReference type="AlphaFoldDB" id="A0A8H4XEL6"/>
<feature type="transmembrane region" description="Helical" evidence="5">
    <location>
        <begin position="84"/>
        <end position="103"/>
    </location>
</feature>
<accession>A0A8H4XEL6</accession>
<protein>
    <submittedName>
        <fullName evidence="6">Uncharacterized protein</fullName>
    </submittedName>
</protein>
<evidence type="ECO:0000256" key="3">
    <source>
        <dbReference type="ARBA" id="ARBA00022989"/>
    </source>
</evidence>
<dbReference type="GO" id="GO:0022857">
    <property type="term" value="F:transmembrane transporter activity"/>
    <property type="evidence" value="ECO:0007669"/>
    <property type="project" value="InterPro"/>
</dbReference>
<gene>
    <name evidence="6" type="ORF">FSARC_1833</name>
</gene>
<organism evidence="6 7">
    <name type="scientific">Fusarium sarcochroum</name>
    <dbReference type="NCBI Taxonomy" id="1208366"/>
    <lineage>
        <taxon>Eukaryota</taxon>
        <taxon>Fungi</taxon>
        <taxon>Dikarya</taxon>
        <taxon>Ascomycota</taxon>
        <taxon>Pezizomycotina</taxon>
        <taxon>Sordariomycetes</taxon>
        <taxon>Hypocreomycetidae</taxon>
        <taxon>Hypocreales</taxon>
        <taxon>Nectriaceae</taxon>
        <taxon>Fusarium</taxon>
        <taxon>Fusarium lateritium species complex</taxon>
    </lineage>
</organism>
<keyword evidence="7" id="KW-1185">Reference proteome</keyword>
<comment type="caution">
    <text evidence="6">The sequence shown here is derived from an EMBL/GenBank/DDBJ whole genome shotgun (WGS) entry which is preliminary data.</text>
</comment>
<name>A0A8H4XEL6_9HYPO</name>
<keyword evidence="2 5" id="KW-0812">Transmembrane</keyword>